<dbReference type="EMBL" id="JAAKDE010000014">
    <property type="protein sequence ID" value="MBA2133416.1"/>
    <property type="molecule type" value="Genomic_DNA"/>
</dbReference>
<dbReference type="InterPro" id="IPR038690">
    <property type="entry name" value="NusG_2_sf"/>
</dbReference>
<accession>A0A8J6HSM6</accession>
<name>A0A8J6HSM6_9FIRM</name>
<dbReference type="AlphaFoldDB" id="A0A8J6HSM6"/>
<gene>
    <name evidence="1" type="ORF">G5B42_07665</name>
</gene>
<reference evidence="1" key="1">
    <citation type="submission" date="2020-06" db="EMBL/GenBank/DDBJ databases">
        <title>Novel chitinolytic bacterium.</title>
        <authorList>
            <person name="Ungkulpasvich U."/>
            <person name="Kosugi A."/>
            <person name="Uke A."/>
        </authorList>
    </citation>
    <scope>NUCLEOTIDE SEQUENCE</scope>
    <source>
        <strain evidence="1">UUS1-1</strain>
    </source>
</reference>
<dbReference type="CDD" id="cd09846">
    <property type="entry name" value="DUF1312"/>
    <property type="match status" value="1"/>
</dbReference>
<organism evidence="1 2">
    <name type="scientific">Capillibacterium thermochitinicola</name>
    <dbReference type="NCBI Taxonomy" id="2699427"/>
    <lineage>
        <taxon>Bacteria</taxon>
        <taxon>Bacillati</taxon>
        <taxon>Bacillota</taxon>
        <taxon>Capillibacterium</taxon>
    </lineage>
</organism>
<proteinExistence type="predicted"/>
<comment type="caution">
    <text evidence="1">The sequence shown here is derived from an EMBL/GenBank/DDBJ whole genome shotgun (WGS) entry which is preliminary data.</text>
</comment>
<sequence>MTKGDRWLFWLLIGVGLFLLAWQAWPAPSSERQVQVFRDGELLFSFPLTETEIRTEQVQVAGGVATIEVRDGAVRLAPTEDYFCPERICIRTGWIKQPGEAIICVPNKLVIRIEEREDGVDAVI</sequence>
<evidence type="ECO:0000313" key="2">
    <source>
        <dbReference type="Proteomes" id="UP000657177"/>
    </source>
</evidence>
<dbReference type="Gene3D" id="2.60.320.10">
    <property type="entry name" value="N-utilization substance G protein NusG, insert domain"/>
    <property type="match status" value="1"/>
</dbReference>
<evidence type="ECO:0000313" key="1">
    <source>
        <dbReference type="EMBL" id="MBA2133416.1"/>
    </source>
</evidence>
<dbReference type="Proteomes" id="UP000657177">
    <property type="component" value="Unassembled WGS sequence"/>
</dbReference>
<protein>
    <submittedName>
        <fullName evidence="1">NusG domain II-containing protein</fullName>
    </submittedName>
</protein>
<dbReference type="RefSeq" id="WP_181339882.1">
    <property type="nucleotide sequence ID" value="NZ_JAAKDE010000014.1"/>
</dbReference>
<dbReference type="Pfam" id="PF07009">
    <property type="entry name" value="NusG_II"/>
    <property type="match status" value="1"/>
</dbReference>
<keyword evidence="2" id="KW-1185">Reference proteome</keyword>